<dbReference type="AlphaFoldDB" id="A0A6B8RE94"/>
<proteinExistence type="predicted"/>
<evidence type="ECO:0000313" key="2">
    <source>
        <dbReference type="Proteomes" id="UP000426246"/>
    </source>
</evidence>
<name>A0A6B8RE94_9BACL</name>
<evidence type="ECO:0008006" key="3">
    <source>
        <dbReference type="Google" id="ProtNLM"/>
    </source>
</evidence>
<dbReference type="Gene3D" id="3.40.50.720">
    <property type="entry name" value="NAD(P)-binding Rossmann-like Domain"/>
    <property type="match status" value="1"/>
</dbReference>
<sequence>MSAYWVDTAKASADRFNGGCMRRVRLGVIGCGVIGRIHLSMAVQMEHIQLMAVADTNYEAASAAGEIYGVQAVYYNGHDLIDEE</sequence>
<gene>
    <name evidence="1" type="ORF">EHS13_04605</name>
</gene>
<dbReference type="EMBL" id="CP034235">
    <property type="protein sequence ID" value="QGQ94237.1"/>
    <property type="molecule type" value="Genomic_DNA"/>
</dbReference>
<accession>A0A6B8RE94</accession>
<protein>
    <recommendedName>
        <fullName evidence="3">Gfo/Idh/MocA-like oxidoreductase N-terminal domain-containing protein</fullName>
    </recommendedName>
</protein>
<keyword evidence="2" id="KW-1185">Reference proteome</keyword>
<dbReference type="SUPFAM" id="SSF51735">
    <property type="entry name" value="NAD(P)-binding Rossmann-fold domains"/>
    <property type="match status" value="1"/>
</dbReference>
<organism evidence="1 2">
    <name type="scientific">Paenibacillus psychroresistens</name>
    <dbReference type="NCBI Taxonomy" id="1778678"/>
    <lineage>
        <taxon>Bacteria</taxon>
        <taxon>Bacillati</taxon>
        <taxon>Bacillota</taxon>
        <taxon>Bacilli</taxon>
        <taxon>Bacillales</taxon>
        <taxon>Paenibacillaceae</taxon>
        <taxon>Paenibacillus</taxon>
    </lineage>
</organism>
<evidence type="ECO:0000313" key="1">
    <source>
        <dbReference type="EMBL" id="QGQ94237.1"/>
    </source>
</evidence>
<dbReference type="KEGG" id="ppsc:EHS13_04605"/>
<reference evidence="2" key="1">
    <citation type="submission" date="2018-11" db="EMBL/GenBank/DDBJ databases">
        <title>Complete genome sequence of Paenibacillus sp. ML311-T8.</title>
        <authorList>
            <person name="Nam Y.-D."/>
            <person name="Kang J."/>
            <person name="Chung W.-H."/>
            <person name="Park Y.S."/>
        </authorList>
    </citation>
    <scope>NUCLEOTIDE SEQUENCE [LARGE SCALE GENOMIC DNA]</scope>
    <source>
        <strain evidence="2">ML311-T8</strain>
    </source>
</reference>
<dbReference type="Proteomes" id="UP000426246">
    <property type="component" value="Chromosome"/>
</dbReference>
<dbReference type="InterPro" id="IPR036291">
    <property type="entry name" value="NAD(P)-bd_dom_sf"/>
</dbReference>